<organism evidence="1 2">
    <name type="scientific">Eretmocerus hayati</name>
    <dbReference type="NCBI Taxonomy" id="131215"/>
    <lineage>
        <taxon>Eukaryota</taxon>
        <taxon>Metazoa</taxon>
        <taxon>Ecdysozoa</taxon>
        <taxon>Arthropoda</taxon>
        <taxon>Hexapoda</taxon>
        <taxon>Insecta</taxon>
        <taxon>Pterygota</taxon>
        <taxon>Neoptera</taxon>
        <taxon>Endopterygota</taxon>
        <taxon>Hymenoptera</taxon>
        <taxon>Apocrita</taxon>
        <taxon>Proctotrupomorpha</taxon>
        <taxon>Chalcidoidea</taxon>
        <taxon>Aphelinidae</taxon>
        <taxon>Aphelininae</taxon>
        <taxon>Eretmocerus</taxon>
    </lineage>
</organism>
<gene>
    <name evidence="1" type="ORF">QAD02_004223</name>
</gene>
<comment type="caution">
    <text evidence="1">The sequence shown here is derived from an EMBL/GenBank/DDBJ whole genome shotgun (WGS) entry which is preliminary data.</text>
</comment>
<protein>
    <submittedName>
        <fullName evidence="1">Uncharacterized protein</fullName>
    </submittedName>
</protein>
<evidence type="ECO:0000313" key="2">
    <source>
        <dbReference type="Proteomes" id="UP001239111"/>
    </source>
</evidence>
<dbReference type="Proteomes" id="UP001239111">
    <property type="component" value="Chromosome 3"/>
</dbReference>
<proteinExistence type="predicted"/>
<sequence length="127" mass="13825">MEGNEIRNSGISANGVDDKQPGTAGLKMTYANTIANSSLPKKDQAIIIDSVEGYTLEDYIDGLEELIQVRDIRGISKVTGNRVCVYLADKDLVTQLKNKVITVGEHALSIKSLVILALNVSLFRMCI</sequence>
<reference evidence="1" key="1">
    <citation type="submission" date="2023-04" db="EMBL/GenBank/DDBJ databases">
        <title>A chromosome-level genome assembly of the parasitoid wasp Eretmocerus hayati.</title>
        <authorList>
            <person name="Zhong Y."/>
            <person name="Liu S."/>
            <person name="Liu Y."/>
        </authorList>
    </citation>
    <scope>NUCLEOTIDE SEQUENCE</scope>
    <source>
        <strain evidence="1">ZJU_SS_LIU_2023</strain>
    </source>
</reference>
<evidence type="ECO:0000313" key="1">
    <source>
        <dbReference type="EMBL" id="KAJ8672962.1"/>
    </source>
</evidence>
<keyword evidence="2" id="KW-1185">Reference proteome</keyword>
<name>A0ACC2NPD7_9HYME</name>
<accession>A0ACC2NPD7</accession>
<dbReference type="EMBL" id="CM056743">
    <property type="protein sequence ID" value="KAJ8672962.1"/>
    <property type="molecule type" value="Genomic_DNA"/>
</dbReference>